<name>A0ABT0SEU6_9GAMM</name>
<dbReference type="Proteomes" id="UP001431235">
    <property type="component" value="Unassembled WGS sequence"/>
</dbReference>
<protein>
    <submittedName>
        <fullName evidence="3">DUF2807 domain-containing protein</fullName>
    </submittedName>
</protein>
<reference evidence="3 4" key="1">
    <citation type="submission" date="2021-08" db="EMBL/GenBank/DDBJ databases">
        <title>Novel members of of the genus Stenotrophomonas from differernt environment.</title>
        <authorList>
            <person name="Deng Y."/>
        </authorList>
    </citation>
    <scope>NUCLEOTIDE SEQUENCE [LARGE SCALE GENOMIC DNA]</scope>
    <source>
        <strain evidence="3 4">CPCC 101365</strain>
    </source>
</reference>
<sequence length="276" mass="28014">MSINPLVLILAAAFLPATALAEERCLASRPVTLDLDLGGAKAVVFEVNSHDLKLQAAPGAPGALSGRACAAREELLPQLSLSQRKVADKLVVTLERRTPGLNLSLGRDDYAYLDLSGTLPDTLLVQLKVGSGDARLSGAAAMSADVGSGDVSAQAIRGLVTAAVSSGDLDLQDIGPLHLLSLGSGDVKAGSVRGPARVGTVGSGDLELQGVQGPVSVDSIGSGDVDVRDVRGAVTLGRLGSGDLTVRDADSLTVRQVGSGDIRHTGIRGAVAVPRH</sequence>
<dbReference type="EMBL" id="JAIKTS010000001">
    <property type="protein sequence ID" value="MCL7713608.1"/>
    <property type="molecule type" value="Genomic_DNA"/>
</dbReference>
<feature type="chain" id="PRO_5047214580" evidence="1">
    <location>
        <begin position="22"/>
        <end position="276"/>
    </location>
</feature>
<keyword evidence="4" id="KW-1185">Reference proteome</keyword>
<comment type="caution">
    <text evidence="3">The sequence shown here is derived from an EMBL/GenBank/DDBJ whole genome shotgun (WGS) entry which is preliminary data.</text>
</comment>
<evidence type="ECO:0000313" key="3">
    <source>
        <dbReference type="EMBL" id="MCL7713608.1"/>
    </source>
</evidence>
<feature type="signal peptide" evidence="1">
    <location>
        <begin position="1"/>
        <end position="21"/>
    </location>
</feature>
<evidence type="ECO:0000259" key="2">
    <source>
        <dbReference type="Pfam" id="PF10988"/>
    </source>
</evidence>
<dbReference type="Pfam" id="PF10988">
    <property type="entry name" value="DUF2807"/>
    <property type="match status" value="1"/>
</dbReference>
<dbReference type="RefSeq" id="WP_250061785.1">
    <property type="nucleotide sequence ID" value="NZ_JAIKTS010000001.1"/>
</dbReference>
<keyword evidence="1" id="KW-0732">Signal</keyword>
<accession>A0ABT0SEU6</accession>
<gene>
    <name evidence="3" type="ORF">K5L01_02900</name>
</gene>
<evidence type="ECO:0000313" key="4">
    <source>
        <dbReference type="Proteomes" id="UP001431235"/>
    </source>
</evidence>
<dbReference type="InterPro" id="IPR021255">
    <property type="entry name" value="DUF2807"/>
</dbReference>
<dbReference type="Gene3D" id="2.160.20.120">
    <property type="match status" value="1"/>
</dbReference>
<evidence type="ECO:0000256" key="1">
    <source>
        <dbReference type="SAM" id="SignalP"/>
    </source>
</evidence>
<feature type="domain" description="Putative auto-transporter adhesin head GIN" evidence="2">
    <location>
        <begin position="166"/>
        <end position="266"/>
    </location>
</feature>
<proteinExistence type="predicted"/>
<organism evidence="3 4">
    <name type="scientific">Stenotrophomonas mori</name>
    <dbReference type="NCBI Taxonomy" id="2871096"/>
    <lineage>
        <taxon>Bacteria</taxon>
        <taxon>Pseudomonadati</taxon>
        <taxon>Pseudomonadota</taxon>
        <taxon>Gammaproteobacteria</taxon>
        <taxon>Lysobacterales</taxon>
        <taxon>Lysobacteraceae</taxon>
        <taxon>Stenotrophomonas</taxon>
    </lineage>
</organism>